<comment type="caution">
    <text evidence="2">The sequence shown here is derived from an EMBL/GenBank/DDBJ whole genome shotgun (WGS) entry which is preliminary data.</text>
</comment>
<accession>A0A2W4RH81</accession>
<dbReference type="EMBL" id="QJPH01000188">
    <property type="protein sequence ID" value="PZN83325.1"/>
    <property type="molecule type" value="Genomic_DNA"/>
</dbReference>
<evidence type="ECO:0000313" key="3">
    <source>
        <dbReference type="Proteomes" id="UP000249396"/>
    </source>
</evidence>
<feature type="region of interest" description="Disordered" evidence="1">
    <location>
        <begin position="70"/>
        <end position="94"/>
    </location>
</feature>
<sequence length="94" mass="10907">MGTSNKEVIFGYIQSVWSVGISPTEMAAGYLRITFHHSRKTWRWLTKWQRSCDITLKQFAFHNGENPLQTTNLPNISEIEGQRRDGLLPKNDTR</sequence>
<dbReference type="Proteomes" id="UP000249396">
    <property type="component" value="Unassembled WGS sequence"/>
</dbReference>
<proteinExistence type="predicted"/>
<gene>
    <name evidence="2" type="ORF">DM484_04680</name>
</gene>
<feature type="compositionally biased region" description="Basic and acidic residues" evidence="1">
    <location>
        <begin position="80"/>
        <end position="94"/>
    </location>
</feature>
<protein>
    <submittedName>
        <fullName evidence="2">Uncharacterized protein</fullName>
    </submittedName>
</protein>
<name>A0A2W4RH81_9GAMM</name>
<evidence type="ECO:0000313" key="2">
    <source>
        <dbReference type="EMBL" id="PZN83325.1"/>
    </source>
</evidence>
<evidence type="ECO:0000256" key="1">
    <source>
        <dbReference type="SAM" id="MobiDB-lite"/>
    </source>
</evidence>
<reference evidence="2 3" key="1">
    <citation type="journal article" date="2018" name="Aquat. Microb. Ecol.">
        <title>Gammaproteobacterial methanotrophs dominate.</title>
        <authorList>
            <person name="Rissanen A.J."/>
            <person name="Saarenheimo J."/>
            <person name="Tiirola M."/>
            <person name="Peura S."/>
            <person name="Aalto S.L."/>
            <person name="Karvinen A."/>
            <person name="Nykanen H."/>
        </authorList>
    </citation>
    <scope>NUCLEOTIDE SEQUENCE [LARGE SCALE GENOMIC DNA]</scope>
    <source>
        <strain evidence="2">AMbin10</strain>
    </source>
</reference>
<dbReference type="AlphaFoldDB" id="A0A2W4RH81"/>
<organism evidence="2 3">
    <name type="scientific">Candidatus Methylumidiphilus alinenensis</name>
    <dbReference type="NCBI Taxonomy" id="2202197"/>
    <lineage>
        <taxon>Bacteria</taxon>
        <taxon>Pseudomonadati</taxon>
        <taxon>Pseudomonadota</taxon>
        <taxon>Gammaproteobacteria</taxon>
        <taxon>Methylococcales</taxon>
        <taxon>Candidatus Methylumidiphilus</taxon>
    </lineage>
</organism>